<gene>
    <name evidence="1" type="ORF">FV139_10990</name>
</gene>
<evidence type="ECO:0000313" key="1">
    <source>
        <dbReference type="EMBL" id="TXS94123.1"/>
    </source>
</evidence>
<organism evidence="1 2">
    <name type="scientific">Parahaliea maris</name>
    <dbReference type="NCBI Taxonomy" id="2716870"/>
    <lineage>
        <taxon>Bacteria</taxon>
        <taxon>Pseudomonadati</taxon>
        <taxon>Pseudomonadota</taxon>
        <taxon>Gammaproteobacteria</taxon>
        <taxon>Cellvibrionales</taxon>
        <taxon>Halieaceae</taxon>
        <taxon>Parahaliea</taxon>
    </lineage>
</organism>
<reference evidence="1 2" key="1">
    <citation type="submission" date="2019-08" db="EMBL/GenBank/DDBJ databases">
        <title>Parahaliea maris sp. nov., isolated from the surface seawater.</title>
        <authorList>
            <person name="Liu Y."/>
        </authorList>
    </citation>
    <scope>NUCLEOTIDE SEQUENCE [LARGE SCALE GENOMIC DNA]</scope>
    <source>
        <strain evidence="1 2">HSLHS9</strain>
    </source>
</reference>
<keyword evidence="2" id="KW-1185">Reference proteome</keyword>
<sequence length="120" mass="13708">MFFKAPDDSTAQVTFLTALRHLVFFQVKLGADAIRDLVFSPVSIVVFLLDVIRKPAIEDSLYIKLMWLGRKSDRHINLFDEYKEKGHYTVDEAIESLGRRAFGELGDNATRSGTDRERAE</sequence>
<dbReference type="EMBL" id="VRZA01000003">
    <property type="protein sequence ID" value="TXS94123.1"/>
    <property type="molecule type" value="Genomic_DNA"/>
</dbReference>
<name>A0A5C8ZZT9_9GAMM</name>
<dbReference type="RefSeq" id="WP_148068465.1">
    <property type="nucleotide sequence ID" value="NZ_VRZA01000003.1"/>
</dbReference>
<evidence type="ECO:0000313" key="2">
    <source>
        <dbReference type="Proteomes" id="UP000321039"/>
    </source>
</evidence>
<dbReference type="AlphaFoldDB" id="A0A5C8ZZT9"/>
<proteinExistence type="predicted"/>
<comment type="caution">
    <text evidence="1">The sequence shown here is derived from an EMBL/GenBank/DDBJ whole genome shotgun (WGS) entry which is preliminary data.</text>
</comment>
<protein>
    <submittedName>
        <fullName evidence="1">Uncharacterized protein</fullName>
    </submittedName>
</protein>
<accession>A0A5C8ZZT9</accession>
<dbReference type="Proteomes" id="UP000321039">
    <property type="component" value="Unassembled WGS sequence"/>
</dbReference>